<feature type="region of interest" description="Disordered" evidence="1">
    <location>
        <begin position="1"/>
        <end position="23"/>
    </location>
</feature>
<dbReference type="EMBL" id="CP022579">
    <property type="protein sequence ID" value="QEL65503.1"/>
    <property type="molecule type" value="Genomic_DNA"/>
</dbReference>
<protein>
    <submittedName>
        <fullName evidence="2">Uncharacterized protein</fullName>
    </submittedName>
</protein>
<name>A0A5C1E9F0_9RHOO</name>
<accession>A0A5C1E9F0</accession>
<dbReference type="RefSeq" id="WP_149425699.1">
    <property type="nucleotide sequence ID" value="NZ_CP022579.1"/>
</dbReference>
<keyword evidence="3" id="KW-1185">Reference proteome</keyword>
<dbReference type="KEGG" id="otr:OTERR_20270"/>
<dbReference type="Proteomes" id="UP000323671">
    <property type="component" value="Chromosome"/>
</dbReference>
<reference evidence="2 3" key="1">
    <citation type="submission" date="2017-07" db="EMBL/GenBank/DDBJ databases">
        <title>Complete genome sequence of Oryzomicrobium terrae TPP412.</title>
        <authorList>
            <person name="Chiu L.-W."/>
            <person name="Lo K.-J."/>
            <person name="Tsai Y.-M."/>
            <person name="Lin S.-S."/>
            <person name="Kuo C.-H."/>
            <person name="Liu C.-T."/>
        </authorList>
    </citation>
    <scope>NUCLEOTIDE SEQUENCE [LARGE SCALE GENOMIC DNA]</scope>
    <source>
        <strain evidence="2 3">TPP412</strain>
    </source>
</reference>
<gene>
    <name evidence="2" type="ORF">OTERR_20270</name>
</gene>
<proteinExistence type="predicted"/>
<evidence type="ECO:0000313" key="3">
    <source>
        <dbReference type="Proteomes" id="UP000323671"/>
    </source>
</evidence>
<sequence>MTSPDAQRAAADQRNAVPETGRPDTAVLEARLGGAALASRPTLFSASRLHVAQADLDAMAAFAAAMEAVAALPAWRELALAQAPASAAERAGIDSQAAAGRPLAASAFMGYDFHLSAEGPRLIEINTNAGGALLMAALLDAWQPGQGAALEEAIAAMFAAELAREGKRAAMPRVVVVDEAPAEQYLAPEFALTVDLLARHGWQAAVTDPSELAWDGQRLIHQGQPVDLVYNRLTDFYLEAPASQALRQAWRSGAAVITPHPAAHALFADKRLMTNLSDAAWLAEAGADAATRAAIAACVAETRLVTPDNADALWGERRRWFFKPAAGFGSRAAYRGDKLTKRVFEEIVAASAVGGYVAQALVPPSTRAVTGEEGVLPLKVDVRNYAYAGQVQLVAARLYQGQTTNFRTPGGGFAPVLGVAG</sequence>
<evidence type="ECO:0000256" key="1">
    <source>
        <dbReference type="SAM" id="MobiDB-lite"/>
    </source>
</evidence>
<feature type="compositionally biased region" description="Low complexity" evidence="1">
    <location>
        <begin position="1"/>
        <end position="14"/>
    </location>
</feature>
<evidence type="ECO:0000313" key="2">
    <source>
        <dbReference type="EMBL" id="QEL65503.1"/>
    </source>
</evidence>
<dbReference type="AlphaFoldDB" id="A0A5C1E9F0"/>
<organism evidence="2 3">
    <name type="scientific">Oryzomicrobium terrae</name>
    <dbReference type="NCBI Taxonomy" id="1735038"/>
    <lineage>
        <taxon>Bacteria</taxon>
        <taxon>Pseudomonadati</taxon>
        <taxon>Pseudomonadota</taxon>
        <taxon>Betaproteobacteria</taxon>
        <taxon>Rhodocyclales</taxon>
        <taxon>Rhodocyclaceae</taxon>
        <taxon>Oryzomicrobium</taxon>
    </lineage>
</organism>